<dbReference type="InterPro" id="IPR036259">
    <property type="entry name" value="MFS_trans_sf"/>
</dbReference>
<feature type="transmembrane region" description="Helical" evidence="5">
    <location>
        <begin position="104"/>
        <end position="122"/>
    </location>
</feature>
<protein>
    <submittedName>
        <fullName evidence="7">MFS family permease</fullName>
    </submittedName>
</protein>
<dbReference type="Pfam" id="PF07690">
    <property type="entry name" value="MFS_1"/>
    <property type="match status" value="1"/>
</dbReference>
<evidence type="ECO:0000256" key="5">
    <source>
        <dbReference type="SAM" id="Phobius"/>
    </source>
</evidence>
<dbReference type="PANTHER" id="PTHR11662">
    <property type="entry name" value="SOLUTE CARRIER FAMILY 17"/>
    <property type="match status" value="1"/>
</dbReference>
<feature type="transmembrane region" description="Helical" evidence="5">
    <location>
        <begin position="128"/>
        <end position="153"/>
    </location>
</feature>
<dbReference type="Gene3D" id="1.20.1250.20">
    <property type="entry name" value="MFS general substrate transporter like domains"/>
    <property type="match status" value="2"/>
</dbReference>
<dbReference type="GO" id="GO:0005886">
    <property type="term" value="C:plasma membrane"/>
    <property type="evidence" value="ECO:0007669"/>
    <property type="project" value="UniProtKB-SubCell"/>
</dbReference>
<dbReference type="EMBL" id="JACBZS010000001">
    <property type="protein sequence ID" value="NYI71509.1"/>
    <property type="molecule type" value="Genomic_DNA"/>
</dbReference>
<dbReference type="PANTHER" id="PTHR11662:SF399">
    <property type="entry name" value="FI19708P1-RELATED"/>
    <property type="match status" value="1"/>
</dbReference>
<reference evidence="7 8" key="1">
    <citation type="submission" date="2020-07" db="EMBL/GenBank/DDBJ databases">
        <title>Sequencing the genomes of 1000 actinobacteria strains.</title>
        <authorList>
            <person name="Klenk H.-P."/>
        </authorList>
    </citation>
    <scope>NUCLEOTIDE SEQUENCE [LARGE SCALE GENOMIC DNA]</scope>
    <source>
        <strain evidence="7 8">DSM 103164</strain>
    </source>
</reference>
<sequence length="569" mass="61861">MTAAPSAERASHDAATPSSPLSALWKRQLPHYPSNGRRYLYLGVTVLATIILYYELYIQGAVATQVITAFGMSFMQFVYVSVIGNFVGAFGSLGAGLADRWGRANLVVVGLFITAAIVLFALPHAGSAVVYTFWFAVLSIVEGVMLVATPALIRDFSPQLGRASAMAFWTMGPVLGSLAVTMITSSTLGVLPSWQTQFYLCGIIGLVVAVIAAFTLRELSPALRDQLMVSLRDRAVLEARARNLDETKLHRNTWRQMLRLDIIGAAIAVSLFLVFYYIAVGFLVVYFASIFGYSESQANSLANWYWIANAVGILLAGVISDKLLVRKPFMLVGAIGSIVTLSIFAMRSTDLSTSYDTFRILFIVTAFFAGVAFCGWIASFTETVERHNPAATATGLAVYGWIIRTTITITLIAFGFALPATTTLMDKGTRVAEIAAVIAPETLAELAANPADKEAAAAAIDDLMTVPDPKTGQPLASTVEEATEELTYFGENAAEVTQAAKDSPGQWQRWWWISVLCQVVFIPFIFVMNGRWRPSRARRDVEAHEAAMDIERKALEEEEAAKSSGNTND</sequence>
<dbReference type="GO" id="GO:0022857">
    <property type="term" value="F:transmembrane transporter activity"/>
    <property type="evidence" value="ECO:0007669"/>
    <property type="project" value="InterPro"/>
</dbReference>
<dbReference type="InterPro" id="IPR050382">
    <property type="entry name" value="MFS_Na/Anion_cotransporter"/>
</dbReference>
<feature type="transmembrane region" description="Helical" evidence="5">
    <location>
        <begin position="358"/>
        <end position="378"/>
    </location>
</feature>
<accession>A0A7Z0ILD0</accession>
<dbReference type="Proteomes" id="UP000527616">
    <property type="component" value="Unassembled WGS sequence"/>
</dbReference>
<proteinExistence type="predicted"/>
<comment type="caution">
    <text evidence="7">The sequence shown here is derived from an EMBL/GenBank/DDBJ whole genome shotgun (WGS) entry which is preliminary data.</text>
</comment>
<evidence type="ECO:0000256" key="1">
    <source>
        <dbReference type="ARBA" id="ARBA00004651"/>
    </source>
</evidence>
<evidence type="ECO:0000259" key="6">
    <source>
        <dbReference type="PROSITE" id="PS50850"/>
    </source>
</evidence>
<feature type="transmembrane region" description="Helical" evidence="5">
    <location>
        <begin position="77"/>
        <end position="97"/>
    </location>
</feature>
<feature type="transmembrane region" description="Helical" evidence="5">
    <location>
        <begin position="390"/>
        <end position="418"/>
    </location>
</feature>
<comment type="subcellular location">
    <subcellularLocation>
        <location evidence="1">Cell membrane</location>
        <topology evidence="1">Multi-pass membrane protein</topology>
    </subcellularLocation>
</comment>
<keyword evidence="3 5" id="KW-1133">Transmembrane helix</keyword>
<evidence type="ECO:0000313" key="7">
    <source>
        <dbReference type="EMBL" id="NYI71509.1"/>
    </source>
</evidence>
<dbReference type="CDD" id="cd06174">
    <property type="entry name" value="MFS"/>
    <property type="match status" value="1"/>
</dbReference>
<evidence type="ECO:0000313" key="8">
    <source>
        <dbReference type="Proteomes" id="UP000527616"/>
    </source>
</evidence>
<feature type="transmembrane region" description="Helical" evidence="5">
    <location>
        <begin position="197"/>
        <end position="216"/>
    </location>
</feature>
<evidence type="ECO:0000256" key="2">
    <source>
        <dbReference type="ARBA" id="ARBA00022692"/>
    </source>
</evidence>
<keyword evidence="2 5" id="KW-0812">Transmembrane</keyword>
<feature type="transmembrane region" description="Helical" evidence="5">
    <location>
        <begin position="329"/>
        <end position="346"/>
    </location>
</feature>
<feature type="transmembrane region" description="Helical" evidence="5">
    <location>
        <begin position="510"/>
        <end position="529"/>
    </location>
</feature>
<evidence type="ECO:0000256" key="3">
    <source>
        <dbReference type="ARBA" id="ARBA00022989"/>
    </source>
</evidence>
<keyword evidence="4 5" id="KW-0472">Membrane</keyword>
<feature type="domain" description="Major facilitator superfamily (MFS) profile" evidence="6">
    <location>
        <begin position="41"/>
        <end position="453"/>
    </location>
</feature>
<organism evidence="7 8">
    <name type="scientific">Naumannella cuiyingiana</name>
    <dbReference type="NCBI Taxonomy" id="1347891"/>
    <lineage>
        <taxon>Bacteria</taxon>
        <taxon>Bacillati</taxon>
        <taxon>Actinomycetota</taxon>
        <taxon>Actinomycetes</taxon>
        <taxon>Propionibacteriales</taxon>
        <taxon>Propionibacteriaceae</taxon>
        <taxon>Naumannella</taxon>
    </lineage>
</organism>
<dbReference type="SUPFAM" id="SSF103473">
    <property type="entry name" value="MFS general substrate transporter"/>
    <property type="match status" value="1"/>
</dbReference>
<feature type="transmembrane region" description="Helical" evidence="5">
    <location>
        <begin position="39"/>
        <end position="57"/>
    </location>
</feature>
<dbReference type="PROSITE" id="PS50850">
    <property type="entry name" value="MFS"/>
    <property type="match status" value="1"/>
</dbReference>
<dbReference type="RefSeq" id="WP_179445322.1">
    <property type="nucleotide sequence ID" value="NZ_JACBZS010000001.1"/>
</dbReference>
<feature type="transmembrane region" description="Helical" evidence="5">
    <location>
        <begin position="165"/>
        <end position="191"/>
    </location>
</feature>
<dbReference type="InterPro" id="IPR011701">
    <property type="entry name" value="MFS"/>
</dbReference>
<dbReference type="InterPro" id="IPR020846">
    <property type="entry name" value="MFS_dom"/>
</dbReference>
<gene>
    <name evidence="7" type="ORF">GGQ54_002069</name>
</gene>
<dbReference type="AlphaFoldDB" id="A0A7Z0ILD0"/>
<feature type="transmembrane region" description="Helical" evidence="5">
    <location>
        <begin position="303"/>
        <end position="320"/>
    </location>
</feature>
<keyword evidence="8" id="KW-1185">Reference proteome</keyword>
<feature type="transmembrane region" description="Helical" evidence="5">
    <location>
        <begin position="258"/>
        <end position="291"/>
    </location>
</feature>
<name>A0A7Z0ILD0_9ACTN</name>
<evidence type="ECO:0000256" key="4">
    <source>
        <dbReference type="ARBA" id="ARBA00023136"/>
    </source>
</evidence>